<protein>
    <submittedName>
        <fullName evidence="1">NAD(P)/FAD-dependent oxidoreductase</fullName>
    </submittedName>
</protein>
<dbReference type="EMBL" id="DTLB01000008">
    <property type="protein sequence ID" value="HFW31692.1"/>
    <property type="molecule type" value="Genomic_DNA"/>
</dbReference>
<dbReference type="Gene3D" id="3.50.50.60">
    <property type="entry name" value="FAD/NAD(P)-binding domain"/>
    <property type="match status" value="1"/>
</dbReference>
<accession>A0A7C3M8L3</accession>
<evidence type="ECO:0000313" key="1">
    <source>
        <dbReference type="EMBL" id="HFW31692.1"/>
    </source>
</evidence>
<dbReference type="InterPro" id="IPR036188">
    <property type="entry name" value="FAD/NAD-bd_sf"/>
</dbReference>
<gene>
    <name evidence="1" type="ORF">ENW66_01875</name>
</gene>
<sequence>MEAAIIGGGPAGSMAAILLGKKHEVALFEEHQTAGFPVQCAGLISDKCYQKLKEYCNARKALEGRVKGAFFFSPSANFIIEGRGDAVVVERKMLDTLLFEKAAENAEVFVKEKVRFDGFMIKTPLRELLAEKIIGADGVSSTVSREFKFAKPGFYTAVQFEMRFEALDEEYVELYFGENWSDSFFAYAIPLGDTARIGVVSRSNPVHYLKNLIEKHPSVSGRVKGGVIELNVGAIPDRLVKFSKERVALIGDAAGMVKPYTGGGLYYLLVAAEILAECFPDLEKYEKRYLSKMGNEYRFGYLIRKIYSFPDEKLEQLFSSMSDLDLSGVHMDTPSTLIKRAAEISLKLLRRPSLAFYVLRNLI</sequence>
<proteinExistence type="predicted"/>
<dbReference type="Pfam" id="PF13450">
    <property type="entry name" value="NAD_binding_8"/>
    <property type="match status" value="1"/>
</dbReference>
<dbReference type="AlphaFoldDB" id="A0A7C3M8L3"/>
<comment type="caution">
    <text evidence="1">The sequence shown here is derived from an EMBL/GenBank/DDBJ whole genome shotgun (WGS) entry which is preliminary data.</text>
</comment>
<dbReference type="Gene3D" id="3.30.9.10">
    <property type="entry name" value="D-Amino Acid Oxidase, subunit A, domain 2"/>
    <property type="match status" value="1"/>
</dbReference>
<dbReference type="PRINTS" id="PR00420">
    <property type="entry name" value="RNGMNOXGNASE"/>
</dbReference>
<dbReference type="SUPFAM" id="SSF51905">
    <property type="entry name" value="FAD/NAD(P)-binding domain"/>
    <property type="match status" value="1"/>
</dbReference>
<dbReference type="PANTHER" id="PTHR42685:SF22">
    <property type="entry name" value="CONDITIONED MEDIUM FACTOR RECEPTOR 1"/>
    <property type="match status" value="1"/>
</dbReference>
<dbReference type="PANTHER" id="PTHR42685">
    <property type="entry name" value="GERANYLGERANYL DIPHOSPHATE REDUCTASE"/>
    <property type="match status" value="1"/>
</dbReference>
<organism evidence="1">
    <name type="scientific">Archaeoglobus fulgidus</name>
    <dbReference type="NCBI Taxonomy" id="2234"/>
    <lineage>
        <taxon>Archaea</taxon>
        <taxon>Methanobacteriati</taxon>
        <taxon>Methanobacteriota</taxon>
        <taxon>Archaeoglobi</taxon>
        <taxon>Archaeoglobales</taxon>
        <taxon>Archaeoglobaceae</taxon>
        <taxon>Archaeoglobus</taxon>
    </lineage>
</organism>
<reference evidence="1" key="1">
    <citation type="journal article" date="2020" name="mSystems">
        <title>Genome- and Community-Level Interaction Insights into Carbon Utilization and Element Cycling Functions of Hydrothermarchaeota in Hydrothermal Sediment.</title>
        <authorList>
            <person name="Zhou Z."/>
            <person name="Liu Y."/>
            <person name="Xu W."/>
            <person name="Pan J."/>
            <person name="Luo Z.H."/>
            <person name="Li M."/>
        </authorList>
    </citation>
    <scope>NUCLEOTIDE SEQUENCE [LARGE SCALE GENOMIC DNA]</scope>
    <source>
        <strain evidence="1">SpSt-87</strain>
    </source>
</reference>
<name>A0A7C3M8L3_ARCFL</name>
<dbReference type="InterPro" id="IPR050407">
    <property type="entry name" value="Geranylgeranyl_reductase"/>
</dbReference>